<keyword evidence="1" id="KW-0732">Signal</keyword>
<evidence type="ECO:0000313" key="3">
    <source>
        <dbReference type="Proteomes" id="UP000005387"/>
    </source>
</evidence>
<feature type="chain" id="PRO_5038616516" description="Lipoprotein" evidence="1">
    <location>
        <begin position="29"/>
        <end position="172"/>
    </location>
</feature>
<name>E0I662_9BACL</name>
<dbReference type="Proteomes" id="UP000005387">
    <property type="component" value="Unassembled WGS sequence"/>
</dbReference>
<evidence type="ECO:0008006" key="4">
    <source>
        <dbReference type="Google" id="ProtNLM"/>
    </source>
</evidence>
<dbReference type="STRING" id="717606.PaecuDRAFT_1134"/>
<sequence>MTKSAKSIVLAGAICCSLLAGCSSGPPAAKQPAAAEAAHDHRSHAANGDLQETTASLQELPSFLTAQANEIYLAYKAASTITDLLGWIPCYCGCGESAGHKSNLNCFISEIKADGSVVWDDHGTRCGVCMEIALKAALMKQEGKTVKEIRTTIDAEYKTGYAKPTPTPMPSV</sequence>
<dbReference type="AlphaFoldDB" id="E0I662"/>
<reference evidence="2 3" key="1">
    <citation type="submission" date="2010-07" db="EMBL/GenBank/DDBJ databases">
        <title>The draft genome of Paenibacillus curdlanolyticus YK9.</title>
        <authorList>
            <consortium name="US DOE Joint Genome Institute (JGI-PGF)"/>
            <person name="Lucas S."/>
            <person name="Copeland A."/>
            <person name="Lapidus A."/>
            <person name="Cheng J.-F."/>
            <person name="Bruce D."/>
            <person name="Goodwin L."/>
            <person name="Pitluck S."/>
            <person name="Land M.L."/>
            <person name="Hauser L."/>
            <person name="Chang Y.-J."/>
            <person name="Jeffries C."/>
            <person name="Anderson I.J."/>
            <person name="Johnson E."/>
            <person name="Loganathan U."/>
            <person name="Mulhopadhyay B."/>
            <person name="Kyrpides N."/>
            <person name="Woyke T.J."/>
        </authorList>
    </citation>
    <scope>NUCLEOTIDE SEQUENCE [LARGE SCALE GENOMIC DNA]</scope>
    <source>
        <strain evidence="2 3">YK9</strain>
    </source>
</reference>
<dbReference type="InterPro" id="IPR025673">
    <property type="entry name" value="PCYCGC"/>
</dbReference>
<keyword evidence="3" id="KW-1185">Reference proteome</keyword>
<feature type="signal peptide" evidence="1">
    <location>
        <begin position="1"/>
        <end position="28"/>
    </location>
</feature>
<protein>
    <recommendedName>
        <fullName evidence="4">Lipoprotein</fullName>
    </recommendedName>
</protein>
<dbReference type="Pfam" id="PF13798">
    <property type="entry name" value="PCYCGC"/>
    <property type="match status" value="1"/>
</dbReference>
<evidence type="ECO:0000256" key="1">
    <source>
        <dbReference type="SAM" id="SignalP"/>
    </source>
</evidence>
<accession>E0I662</accession>
<proteinExistence type="predicted"/>
<gene>
    <name evidence="2" type="ORF">PaecuDRAFT_1134</name>
</gene>
<organism evidence="2 3">
    <name type="scientific">Paenibacillus curdlanolyticus YK9</name>
    <dbReference type="NCBI Taxonomy" id="717606"/>
    <lineage>
        <taxon>Bacteria</taxon>
        <taxon>Bacillati</taxon>
        <taxon>Bacillota</taxon>
        <taxon>Bacilli</taxon>
        <taxon>Bacillales</taxon>
        <taxon>Paenibacillaceae</taxon>
        <taxon>Paenibacillus</taxon>
    </lineage>
</organism>
<dbReference type="PROSITE" id="PS51257">
    <property type="entry name" value="PROKAR_LIPOPROTEIN"/>
    <property type="match status" value="1"/>
</dbReference>
<dbReference type="OrthoDB" id="2654667at2"/>
<evidence type="ECO:0000313" key="2">
    <source>
        <dbReference type="EMBL" id="EFM12454.1"/>
    </source>
</evidence>
<dbReference type="RefSeq" id="WP_006037149.1">
    <property type="nucleotide sequence ID" value="NZ_AEDD01000002.1"/>
</dbReference>
<dbReference type="eggNOG" id="ENOG502ZVWF">
    <property type="taxonomic scope" value="Bacteria"/>
</dbReference>
<dbReference type="EMBL" id="AEDD01000002">
    <property type="protein sequence ID" value="EFM12454.1"/>
    <property type="molecule type" value="Genomic_DNA"/>
</dbReference>